<reference evidence="2" key="1">
    <citation type="submission" date="2023-07" db="EMBL/GenBank/DDBJ databases">
        <authorList>
            <consortium name="AG Swart"/>
            <person name="Singh M."/>
            <person name="Singh A."/>
            <person name="Seah K."/>
            <person name="Emmerich C."/>
        </authorList>
    </citation>
    <scope>NUCLEOTIDE SEQUENCE</scope>
    <source>
        <strain evidence="2">DP1</strain>
    </source>
</reference>
<keyword evidence="1" id="KW-0812">Transmembrane</keyword>
<dbReference type="Gene3D" id="3.40.50.1820">
    <property type="entry name" value="alpha/beta hydrolase"/>
    <property type="match status" value="1"/>
</dbReference>
<comment type="caution">
    <text evidence="2">The sequence shown here is derived from an EMBL/GenBank/DDBJ whole genome shotgun (WGS) entry which is preliminary data.</text>
</comment>
<dbReference type="PANTHER" id="PTHR12277:SF81">
    <property type="entry name" value="PROTEIN ABHD13"/>
    <property type="match status" value="1"/>
</dbReference>
<protein>
    <submittedName>
        <fullName evidence="2">Uncharacterized protein</fullName>
    </submittedName>
</protein>
<dbReference type="GO" id="GO:0008474">
    <property type="term" value="F:palmitoyl-(protein) hydrolase activity"/>
    <property type="evidence" value="ECO:0007669"/>
    <property type="project" value="TreeGrafter"/>
</dbReference>
<dbReference type="AlphaFoldDB" id="A0AAD1Y2L0"/>
<name>A0AAD1Y2L0_EUPCR</name>
<dbReference type="Proteomes" id="UP001295684">
    <property type="component" value="Unassembled WGS sequence"/>
</dbReference>
<dbReference type="PANTHER" id="PTHR12277">
    <property type="entry name" value="ALPHA/BETA HYDROLASE DOMAIN-CONTAINING PROTEIN"/>
    <property type="match status" value="1"/>
</dbReference>
<sequence length="842" mass="96295">MKTRGKPLLCSSKIHTCKGKNSLAIKIITCSLLAFYVVLITALAVALKQYWIFVFLLFWVNAIVVWFIGRMFTNLMLFPNSNPLVSYFMNLSLYKKVTQEMCKLLRYVQSALHELEEGRDFESDAEYDKYVQDLIKGLEMLNLLLEANNYYTNLKQGNVSQLFGAITGSMAKIRDLLDSIKVSTTNDKNQTRVTTFFKFDFAFPTYNSSFAPILPKYVAGDDNMATVQQASDEIDTFISLCTTKILKKNCCLGKAVFCYFEQLEYILAYNYNAVKFEAPSYDGHKVPLMFFPAQAKHMVVDREVISKHGINVTISFDPEEADSIKCSCEDNNRPTVILCNPNALCYEQMVNYPHNFWLKYFMNKGSNVVVWNYRGYGANKGTPNPYNIKRDGEAVLNFITKTLKVKGKVGVYGRSLGGIVACHLGRYAKGIDLLIADRTFANLETVTKRKMFGKAIHYAFNIFTCGWEVYNDHNFLESKVHCKIVTCDPSDDVIDVFSSLSTGVALRYYEREKKLAPDQEVIKHKLFYANEQELFNAMKGYFNICQLIFQALKQDDKLSIDPRTIEGADLEALEEIKAELPLLTKRLVQNSEEAKNYTQTRINLKCSRARDKLTQKYGIKEDEIDSILAENFHHYKAFRDCFSSLNAGVLTLYEIFHSDHMSHIDDLKLFILFLEIYGSGRAIRPSGEYIPIVIRRKHCIKKLEMILETIGEIDSSMPSPPALVELQKEIEEHGQTIKAGLKKMLDYFITKWGNISEDDSLIHELENHRLRINSVEMDSNDQDRFINSPPEAHLGFVLPVSCGHRGYPKKKRIKAFDLFLHNNGFTSRSKCDRESADSPADD</sequence>
<dbReference type="InterPro" id="IPR029058">
    <property type="entry name" value="AB_hydrolase_fold"/>
</dbReference>
<organism evidence="2 3">
    <name type="scientific">Euplotes crassus</name>
    <dbReference type="NCBI Taxonomy" id="5936"/>
    <lineage>
        <taxon>Eukaryota</taxon>
        <taxon>Sar</taxon>
        <taxon>Alveolata</taxon>
        <taxon>Ciliophora</taxon>
        <taxon>Intramacronucleata</taxon>
        <taxon>Spirotrichea</taxon>
        <taxon>Hypotrichia</taxon>
        <taxon>Euplotida</taxon>
        <taxon>Euplotidae</taxon>
        <taxon>Moneuplotes</taxon>
    </lineage>
</organism>
<dbReference type="GO" id="GO:0016020">
    <property type="term" value="C:membrane"/>
    <property type="evidence" value="ECO:0007669"/>
    <property type="project" value="TreeGrafter"/>
</dbReference>
<proteinExistence type="predicted"/>
<evidence type="ECO:0000313" key="2">
    <source>
        <dbReference type="EMBL" id="CAI2383414.1"/>
    </source>
</evidence>
<evidence type="ECO:0000313" key="3">
    <source>
        <dbReference type="Proteomes" id="UP001295684"/>
    </source>
</evidence>
<feature type="transmembrane region" description="Helical" evidence="1">
    <location>
        <begin position="50"/>
        <end position="69"/>
    </location>
</feature>
<dbReference type="EMBL" id="CAMPGE010025677">
    <property type="protein sequence ID" value="CAI2383414.1"/>
    <property type="molecule type" value="Genomic_DNA"/>
</dbReference>
<gene>
    <name evidence="2" type="ORF">ECRASSUSDP1_LOCUS24913</name>
</gene>
<accession>A0AAD1Y2L0</accession>
<keyword evidence="1" id="KW-1133">Transmembrane helix</keyword>
<evidence type="ECO:0000256" key="1">
    <source>
        <dbReference type="SAM" id="Phobius"/>
    </source>
</evidence>
<keyword evidence="1" id="KW-0472">Membrane</keyword>
<dbReference type="SUPFAM" id="SSF53474">
    <property type="entry name" value="alpha/beta-Hydrolases"/>
    <property type="match status" value="1"/>
</dbReference>
<keyword evidence="3" id="KW-1185">Reference proteome</keyword>
<feature type="transmembrane region" description="Helical" evidence="1">
    <location>
        <begin position="23"/>
        <end position="44"/>
    </location>
</feature>